<feature type="compositionally biased region" description="Polar residues" evidence="1">
    <location>
        <begin position="1"/>
        <end position="11"/>
    </location>
</feature>
<feature type="compositionally biased region" description="Low complexity" evidence="1">
    <location>
        <begin position="126"/>
        <end position="183"/>
    </location>
</feature>
<accession>A0AA47MJM8</accession>
<feature type="compositionally biased region" description="Basic and acidic residues" evidence="1">
    <location>
        <begin position="300"/>
        <end position="322"/>
    </location>
</feature>
<gene>
    <name evidence="2" type="primary">ZNF638</name>
    <name evidence="2" type="ORF">N1851_021714</name>
</gene>
<feature type="compositionally biased region" description="Low complexity" evidence="1">
    <location>
        <begin position="23"/>
        <end position="34"/>
    </location>
</feature>
<evidence type="ECO:0000313" key="2">
    <source>
        <dbReference type="EMBL" id="KAK0141272.1"/>
    </source>
</evidence>
<feature type="compositionally biased region" description="Polar residues" evidence="1">
    <location>
        <begin position="81"/>
        <end position="101"/>
    </location>
</feature>
<feature type="region of interest" description="Disordered" evidence="1">
    <location>
        <begin position="251"/>
        <end position="282"/>
    </location>
</feature>
<protein>
    <submittedName>
        <fullName evidence="2">Zinc finger protein 638</fullName>
    </submittedName>
</protein>
<keyword evidence="3" id="KW-1185">Reference proteome</keyword>
<feature type="compositionally biased region" description="Basic and acidic residues" evidence="1">
    <location>
        <begin position="490"/>
        <end position="508"/>
    </location>
</feature>
<comment type="caution">
    <text evidence="2">The sequence shown here is derived from an EMBL/GenBank/DDBJ whole genome shotgun (WGS) entry which is preliminary data.</text>
</comment>
<feature type="region of interest" description="Disordered" evidence="1">
    <location>
        <begin position="1"/>
        <end position="206"/>
    </location>
</feature>
<organism evidence="2 3">
    <name type="scientific">Merluccius polli</name>
    <name type="common">Benguela hake</name>
    <name type="synonym">Merluccius cadenati</name>
    <dbReference type="NCBI Taxonomy" id="89951"/>
    <lineage>
        <taxon>Eukaryota</taxon>
        <taxon>Metazoa</taxon>
        <taxon>Chordata</taxon>
        <taxon>Craniata</taxon>
        <taxon>Vertebrata</taxon>
        <taxon>Euteleostomi</taxon>
        <taxon>Actinopterygii</taxon>
        <taxon>Neopterygii</taxon>
        <taxon>Teleostei</taxon>
        <taxon>Neoteleostei</taxon>
        <taxon>Acanthomorphata</taxon>
        <taxon>Zeiogadaria</taxon>
        <taxon>Gadariae</taxon>
        <taxon>Gadiformes</taxon>
        <taxon>Gadoidei</taxon>
        <taxon>Merlucciidae</taxon>
        <taxon>Merluccius</taxon>
    </lineage>
</organism>
<feature type="region of interest" description="Disordered" evidence="1">
    <location>
        <begin position="490"/>
        <end position="639"/>
    </location>
</feature>
<evidence type="ECO:0000313" key="3">
    <source>
        <dbReference type="Proteomes" id="UP001174136"/>
    </source>
</evidence>
<dbReference type="Proteomes" id="UP001174136">
    <property type="component" value="Unassembled WGS sequence"/>
</dbReference>
<feature type="compositionally biased region" description="Gly residues" evidence="1">
    <location>
        <begin position="184"/>
        <end position="201"/>
    </location>
</feature>
<feature type="compositionally biased region" description="Basic and acidic residues" evidence="1">
    <location>
        <begin position="340"/>
        <end position="374"/>
    </location>
</feature>
<feature type="compositionally biased region" description="Basic residues" evidence="1">
    <location>
        <begin position="525"/>
        <end position="538"/>
    </location>
</feature>
<sequence>MYHHQSQQQGPPQAFANRPPRPSQQQQQPNQQQPGRSATDILSQVLGFQFPPPTQLPDELESALAIRGSRDMDHRLIDHMNQPNQHQNQRSSEASGYSNSPVGFPPENQPGHQQGVDWSRYPPPSKLFSSPSSGAPHQAQRHQLPGTQQQQQQQRHQLHGGQQPQNMQSWSASGSPSPQAPGSQSGGNGGRGGGGSGGGLDIQGLYTPESAGSILASFGLSNEDLEVLSHYPDDQLTPDTLPFILRDIQINKSRGSQGMPPPASRSSPVRMGRSSSTDVPSLLRVTQTAGQVIDYGHASRATEEGSGRETFKREQLSSERTVKMVYSSSSTPPSTAPKQHKSETHERRHVRLEPATESNKHGDLDYRRPSSESRKAKRSPAREFPSASKYLRPDRDYRRDGPEPRPSSETRRENLSSRQPSSSTSSSKPQSSSSSKRLPAPTMICDFSAEPPKVYPHSCSLCNVQCDRAEDWKDHVNTVNHTAACRDLRNKKDHDGSRSPWPARERTGSRSRSRSLSWSPSPSPSKHRPGPPHHRQHAKPYPAPRQHGHQRHSGDGYYYDHRRRSNSPSPSCHSGGHRPDRRSSGSPGSSSRHGLKRPRTDPGSKQGLRSKAGEPRDSARGPVKMGTKPKLKPKPVGDKETDVVSLFLSVSVLSGNCVFSSLLSISGNIS</sequence>
<name>A0AA47MJM8_MERPO</name>
<proteinExistence type="predicted"/>
<feature type="compositionally biased region" description="Basic and acidic residues" evidence="1">
    <location>
        <begin position="68"/>
        <end position="78"/>
    </location>
</feature>
<feature type="compositionally biased region" description="Polar residues" evidence="1">
    <location>
        <begin position="273"/>
        <end position="282"/>
    </location>
</feature>
<feature type="compositionally biased region" description="Low complexity" evidence="1">
    <location>
        <begin position="416"/>
        <end position="437"/>
    </location>
</feature>
<evidence type="ECO:0000256" key="1">
    <source>
        <dbReference type="SAM" id="MobiDB-lite"/>
    </source>
</evidence>
<feature type="compositionally biased region" description="Basic and acidic residues" evidence="1">
    <location>
        <begin position="391"/>
        <end position="415"/>
    </location>
</feature>
<dbReference type="EMBL" id="JAOPHQ010003978">
    <property type="protein sequence ID" value="KAK0141272.1"/>
    <property type="molecule type" value="Genomic_DNA"/>
</dbReference>
<reference evidence="2" key="1">
    <citation type="journal article" date="2023" name="Front. Mar. Sci.">
        <title>A new Merluccius polli reference genome to investigate the effects of global change in West African waters.</title>
        <authorList>
            <person name="Mateo J.L."/>
            <person name="Blanco-Fernandez C."/>
            <person name="Garcia-Vazquez E."/>
            <person name="Machado-Schiaffino G."/>
        </authorList>
    </citation>
    <scope>NUCLEOTIDE SEQUENCE</scope>
    <source>
        <strain evidence="2">C29</strain>
        <tissue evidence="2">Fin</tissue>
    </source>
</reference>
<feature type="region of interest" description="Disordered" evidence="1">
    <location>
        <begin position="294"/>
        <end position="451"/>
    </location>
</feature>
<dbReference type="AlphaFoldDB" id="A0AA47MJM8"/>